<keyword evidence="8" id="KW-0175">Coiled coil</keyword>
<feature type="domain" description="Laminin G" evidence="10">
    <location>
        <begin position="1036"/>
        <end position="1225"/>
    </location>
</feature>
<dbReference type="GO" id="GO:0005576">
    <property type="term" value="C:extracellular region"/>
    <property type="evidence" value="ECO:0007669"/>
    <property type="project" value="UniProtKB-ARBA"/>
</dbReference>
<dbReference type="Proteomes" id="UP001608902">
    <property type="component" value="Unassembled WGS sequence"/>
</dbReference>
<sequence>MMLLFSCMSGYFGDPNKEGGFCEECGCHPDGSLNPACDPSSGQCECRPGVTGRDCSLCQERHAFLNGFCTSCDQGCTKELMLMLDDIGGVLNGQDFSNLRPIPWKRVSRIENMTRDMYEILGSVRSGKTDAESLFKELSDHNKYLKEANTVADQAKFLKDRSIKSAESLDMVVDGGIKISKDAQQQFRDLSDIVEQLKYFIRHGGTKQDVSNISEWISKAKKFLDKIIEDGEYIEKRYHRGLVEFEKADRLFKKITSNKLNDTSFDGLRVRLEGLSQWINSYRDAIWDDARKNTLAAMRISDIVSKRIDRYKDVSAEISELLGKANDDLAKSEKLVESSKSDKLLSMYDNFKEVKEVLMPATKAKMQKCRDEADKFAQVLDEYRKEYAVESAKHADKLEAEAEKLGSLFEDTKVAAENSMKASNAYAEIVNALRNASRAAEEAKLAAAEAYIDADSKSDTSMVNMAIQSKEDSLMLKEEANKLNLGDLEDQRAEYVKRLNNVKDGVTKGMEMKKSILNQYQSFDDQHDRMRGLASMAVDAKNKAAEIQRQTKEMADSIDNLDESLRELKNFAGAGIRNITDNIREANKEVQSAMLKVKKVNKQAKEHETRIGDLGFQISLLKEKIKEAREMASRIRISVKSDESGSCRRSFISPARPSPANNISVKYRPHEGVPDSLIFLSKTKSKRTQASEYMAIELLDRRIIAHWNIGAGPMKATNMYTVNYLTANDRSAWYHIDLNRIGNAVILSVGQTMSGEGVHLIVEPLNVTVGRVNPENDVIFNTVPGETTIQLGCDPAVADELGLSTNRFYGTIGELTVDSENLPLWAFSMTNRDCEGDFAVPTTRASGHMFKDGFAQIKMSLAERVSGSVVSVIFAAYSPDGLLYFRGSQTIGDFLSIELRDGRVVFKINLGGGSYVSVQSKKAFYTDGLVHTVRAVRNNDQIHLQVDSESDRSSATIPGTNTMLNVMVDDHYVGGVPPGFNTSVFQRFDIHWTGFFGCIQSIKPSQVTELDLDNPIRSQGKLPGCSFKAGKLEPTDHVFGFPQPGYLVTQGIQLSDNSSVGFNFRTREANATLLFQSTNLATYRRRERRIASDEGQGYIGFYLHRGILVVHIGTDSSQRSKMATLRSLNTYNDGQLHSVFLSREETSILLRIDDRLVVSSSLSDRAMIGAPETQMFIGGFPEKVKPSSNEIPFSEPLIGCISDIYNNYKFVPITPEAHIAIIGFCPIDAKFTTIPPADEAIHADEHASARKASKLQLHMTEPTLSTFEQHIGEIIDGVSSVIGKLPTDPPSPKKTKKPFDPYTHLTTDTPEQSVTIKLSTPQTDVSKTSQSSAMQSHEESARSQRQCGPDLIAETDGKHAAYYGVSETSHTRLNFVRSFGKEYPSVEQFKLELSFRTSSPDGILWIWANYKNYTRYFYLFLENGFLKFSVKGHRNPKTFTIPSEKLDDGEWHDVRIIKHNREGSVKIDALPEYPVKDISNPRVMQKRMYVAGVISKHRKRFTLLSPPFVGCIR</sequence>
<keyword evidence="3 7" id="KW-1015">Disulfide bond</keyword>
<evidence type="ECO:0000259" key="10">
    <source>
        <dbReference type="PROSITE" id="PS50025"/>
    </source>
</evidence>
<dbReference type="GO" id="GO:0016020">
    <property type="term" value="C:membrane"/>
    <property type="evidence" value="ECO:0007669"/>
    <property type="project" value="UniProtKB-SubCell"/>
</dbReference>
<feature type="coiled-coil region" evidence="8">
    <location>
        <begin position="547"/>
        <end position="610"/>
    </location>
</feature>
<evidence type="ECO:0000259" key="11">
    <source>
        <dbReference type="PROSITE" id="PS50027"/>
    </source>
</evidence>
<dbReference type="InterPro" id="IPR001791">
    <property type="entry name" value="Laminin_G"/>
</dbReference>
<dbReference type="InterPro" id="IPR013320">
    <property type="entry name" value="ConA-like_dom_sf"/>
</dbReference>
<dbReference type="PANTHER" id="PTHR15036">
    <property type="entry name" value="PIKACHURIN-LIKE PROTEIN"/>
    <property type="match status" value="1"/>
</dbReference>
<feature type="region of interest" description="Disordered" evidence="9">
    <location>
        <begin position="1284"/>
        <end position="1346"/>
    </location>
</feature>
<evidence type="ECO:0000313" key="13">
    <source>
        <dbReference type="Proteomes" id="UP001608902"/>
    </source>
</evidence>
<keyword evidence="4" id="KW-0325">Glycoprotein</keyword>
<evidence type="ECO:0000256" key="1">
    <source>
        <dbReference type="ARBA" id="ARBA00022729"/>
    </source>
</evidence>
<evidence type="ECO:0000256" key="5">
    <source>
        <dbReference type="ARBA" id="ARBA00023292"/>
    </source>
</evidence>
<feature type="domain" description="Laminin G" evidence="10">
    <location>
        <begin position="844"/>
        <end position="1025"/>
    </location>
</feature>
<dbReference type="SUPFAM" id="SSF57196">
    <property type="entry name" value="EGF/Laminin"/>
    <property type="match status" value="1"/>
</dbReference>
<evidence type="ECO:0000256" key="2">
    <source>
        <dbReference type="ARBA" id="ARBA00022737"/>
    </source>
</evidence>
<comment type="caution">
    <text evidence="7">Lacks conserved residue(s) required for the propagation of feature annotation.</text>
</comment>
<accession>A0ABD6ECA5</accession>
<evidence type="ECO:0000256" key="3">
    <source>
        <dbReference type="ARBA" id="ARBA00023157"/>
    </source>
</evidence>
<proteinExistence type="predicted"/>
<dbReference type="InterPro" id="IPR002049">
    <property type="entry name" value="LE_dom"/>
</dbReference>
<dbReference type="Gene3D" id="2.170.300.10">
    <property type="entry name" value="Tie2 ligand-binding domain superfamily"/>
    <property type="match status" value="1"/>
</dbReference>
<evidence type="ECO:0000256" key="9">
    <source>
        <dbReference type="SAM" id="MobiDB-lite"/>
    </source>
</evidence>
<gene>
    <name evidence="12" type="ORF">AB6A40_004372</name>
</gene>
<evidence type="ECO:0000256" key="4">
    <source>
        <dbReference type="ARBA" id="ARBA00023180"/>
    </source>
</evidence>
<keyword evidence="1" id="KW-0732">Signal</keyword>
<evidence type="ECO:0000256" key="6">
    <source>
        <dbReference type="PROSITE-ProRule" id="PRU00122"/>
    </source>
</evidence>
<feature type="domain" description="Laminin G" evidence="10">
    <location>
        <begin position="1360"/>
        <end position="1513"/>
    </location>
</feature>
<dbReference type="Pfam" id="PF00054">
    <property type="entry name" value="Laminin_G_1"/>
    <property type="match status" value="2"/>
</dbReference>
<feature type="disulfide bond" evidence="6">
    <location>
        <begin position="998"/>
        <end position="1025"/>
    </location>
</feature>
<keyword evidence="13" id="KW-1185">Reference proteome</keyword>
<dbReference type="SMART" id="SM00180">
    <property type="entry name" value="EGF_Lam"/>
    <property type="match status" value="1"/>
</dbReference>
<feature type="disulfide bond" evidence="7">
    <location>
        <begin position="25"/>
        <end position="37"/>
    </location>
</feature>
<dbReference type="Pfam" id="PF06009">
    <property type="entry name" value="Laminin_II"/>
    <property type="match status" value="1"/>
</dbReference>
<dbReference type="Pfam" id="PF02210">
    <property type="entry name" value="Laminin_G_2"/>
    <property type="match status" value="2"/>
</dbReference>
<feature type="domain" description="Laminin EGF-like" evidence="11">
    <location>
        <begin position="25"/>
        <end position="78"/>
    </location>
</feature>
<dbReference type="Pfam" id="PF00053">
    <property type="entry name" value="EGF_laminin"/>
    <property type="match status" value="1"/>
</dbReference>
<evidence type="ECO:0000313" key="12">
    <source>
        <dbReference type="EMBL" id="MFH4977663.1"/>
    </source>
</evidence>
<dbReference type="InterPro" id="IPR010307">
    <property type="entry name" value="Laminin_dom_II"/>
</dbReference>
<dbReference type="InterPro" id="IPR050372">
    <property type="entry name" value="Neurexin-related_CASP"/>
</dbReference>
<keyword evidence="2" id="KW-0677">Repeat</keyword>
<dbReference type="Gene3D" id="2.60.120.200">
    <property type="match status" value="4"/>
</dbReference>
<keyword evidence="5 7" id="KW-0424">Laminin EGF-like domain</keyword>
<dbReference type="EMBL" id="JBGFUD010002492">
    <property type="protein sequence ID" value="MFH4977663.1"/>
    <property type="molecule type" value="Genomic_DNA"/>
</dbReference>
<name>A0ABD6ECA5_9BILA</name>
<dbReference type="PANTHER" id="PTHR15036:SF85">
    <property type="entry name" value="SP2353, ISOFORM A"/>
    <property type="match status" value="1"/>
</dbReference>
<dbReference type="PROSITE" id="PS50025">
    <property type="entry name" value="LAM_G_DOMAIN"/>
    <property type="match status" value="4"/>
</dbReference>
<evidence type="ECO:0000256" key="8">
    <source>
        <dbReference type="SAM" id="Coils"/>
    </source>
</evidence>
<dbReference type="PROSITE" id="PS50027">
    <property type="entry name" value="EGF_LAM_2"/>
    <property type="match status" value="1"/>
</dbReference>
<dbReference type="CDD" id="cd00055">
    <property type="entry name" value="EGF_Lam"/>
    <property type="match status" value="1"/>
</dbReference>
<reference evidence="12 13" key="1">
    <citation type="submission" date="2024-08" db="EMBL/GenBank/DDBJ databases">
        <title>Gnathostoma spinigerum genome.</title>
        <authorList>
            <person name="Gonzalez-Bertolin B."/>
            <person name="Monzon S."/>
            <person name="Zaballos A."/>
            <person name="Jimenez P."/>
            <person name="Dekumyoy P."/>
            <person name="Varona S."/>
            <person name="Cuesta I."/>
            <person name="Sumanam S."/>
            <person name="Adisakwattana P."/>
            <person name="Gasser R.B."/>
            <person name="Hernandez-Gonzalez A."/>
            <person name="Young N.D."/>
            <person name="Perteguer M.J."/>
        </authorList>
    </citation>
    <scope>NUCLEOTIDE SEQUENCE [LARGE SCALE GENOMIC DNA]</scope>
    <source>
        <strain evidence="12">AL3</strain>
        <tissue evidence="12">Liver</tissue>
    </source>
</reference>
<feature type="disulfide bond" evidence="7">
    <location>
        <begin position="46"/>
        <end position="55"/>
    </location>
</feature>
<dbReference type="SMART" id="SM00282">
    <property type="entry name" value="LamG"/>
    <property type="match status" value="4"/>
</dbReference>
<organism evidence="12 13">
    <name type="scientific">Gnathostoma spinigerum</name>
    <dbReference type="NCBI Taxonomy" id="75299"/>
    <lineage>
        <taxon>Eukaryota</taxon>
        <taxon>Metazoa</taxon>
        <taxon>Ecdysozoa</taxon>
        <taxon>Nematoda</taxon>
        <taxon>Chromadorea</taxon>
        <taxon>Rhabditida</taxon>
        <taxon>Spirurina</taxon>
        <taxon>Gnathostomatomorpha</taxon>
        <taxon>Gnathostomatoidea</taxon>
        <taxon>Gnathostomatidae</taxon>
        <taxon>Gnathostoma</taxon>
    </lineage>
</organism>
<dbReference type="CDD" id="cd00110">
    <property type="entry name" value="LamG"/>
    <property type="match status" value="4"/>
</dbReference>
<feature type="disulfide bond" evidence="7">
    <location>
        <begin position="27"/>
        <end position="44"/>
    </location>
</feature>
<dbReference type="FunFam" id="2.10.25.10:FF:000242">
    <property type="entry name" value="Laminin subunit alpha 1"/>
    <property type="match status" value="1"/>
</dbReference>
<feature type="compositionally biased region" description="Polar residues" evidence="9">
    <location>
        <begin position="1304"/>
        <end position="1335"/>
    </location>
</feature>
<dbReference type="SUPFAM" id="SSF49899">
    <property type="entry name" value="Concanavalin A-like lectins/glucanases"/>
    <property type="match status" value="4"/>
</dbReference>
<comment type="caution">
    <text evidence="12">The sequence shown here is derived from an EMBL/GenBank/DDBJ whole genome shotgun (WGS) entry which is preliminary data.</text>
</comment>
<protein>
    <submittedName>
        <fullName evidence="12">Uncharacterized protein</fullName>
    </submittedName>
</protein>
<evidence type="ECO:0000256" key="7">
    <source>
        <dbReference type="PROSITE-ProRule" id="PRU00460"/>
    </source>
</evidence>
<feature type="domain" description="Laminin G" evidence="10">
    <location>
        <begin position="638"/>
        <end position="834"/>
    </location>
</feature>